<comment type="caution">
    <text evidence="1">The sequence shown here is derived from an EMBL/GenBank/DDBJ whole genome shotgun (WGS) entry which is preliminary data.</text>
</comment>
<name>A0A371RFZ0_9PROT</name>
<sequence length="260" mass="29313">MPWILPALAFIQLQAVPEKVGPESFDPRYFCEDQEALNGKSVLTVSHVSTDEKTGSKRFVICAQDGFEKEDLTDLLPAVSDRDLIDFVVNSLGGNVELFMEIVEHIDGAHVRVFVWPYCFSSCANYILGIADEIYLQKDTLIGWHGGPANAPFGSNSAERRDEVVDRENNLFRDRPDRKKIIYDSGVVLGCVKENVALGYDVFAQFWSPTEGQLSKQYGFQISNTSPRERPEEASLLLLMTDVPNYQLRILPEKCRELSE</sequence>
<protein>
    <submittedName>
        <fullName evidence="1">Uncharacterized protein</fullName>
    </submittedName>
</protein>
<dbReference type="AlphaFoldDB" id="A0A371RFZ0"/>
<dbReference type="SUPFAM" id="SSF52096">
    <property type="entry name" value="ClpP/crotonase"/>
    <property type="match status" value="1"/>
</dbReference>
<evidence type="ECO:0000313" key="1">
    <source>
        <dbReference type="EMBL" id="RFB04363.1"/>
    </source>
</evidence>
<dbReference type="Proteomes" id="UP000264589">
    <property type="component" value="Unassembled WGS sequence"/>
</dbReference>
<keyword evidence="2" id="KW-1185">Reference proteome</keyword>
<proteinExistence type="predicted"/>
<evidence type="ECO:0000313" key="2">
    <source>
        <dbReference type="Proteomes" id="UP000264589"/>
    </source>
</evidence>
<organism evidence="1 2">
    <name type="scientific">Parvularcula marina</name>
    <dbReference type="NCBI Taxonomy" id="2292771"/>
    <lineage>
        <taxon>Bacteria</taxon>
        <taxon>Pseudomonadati</taxon>
        <taxon>Pseudomonadota</taxon>
        <taxon>Alphaproteobacteria</taxon>
        <taxon>Parvularculales</taxon>
        <taxon>Parvularculaceae</taxon>
        <taxon>Parvularcula</taxon>
    </lineage>
</organism>
<dbReference type="InterPro" id="IPR029045">
    <property type="entry name" value="ClpP/crotonase-like_dom_sf"/>
</dbReference>
<accession>A0A371RFZ0</accession>
<dbReference type="EMBL" id="QUQO01000001">
    <property type="protein sequence ID" value="RFB04363.1"/>
    <property type="molecule type" value="Genomic_DNA"/>
</dbReference>
<gene>
    <name evidence="1" type="ORF">DX908_03130</name>
</gene>
<dbReference type="InParanoid" id="A0A371RFZ0"/>
<dbReference type="OrthoDB" id="8230321at2"/>
<reference evidence="1 2" key="1">
    <citation type="submission" date="2018-08" db="EMBL/GenBank/DDBJ databases">
        <title>Parvularcula sp. SM1705, isolated from surface water of the South Sea China.</title>
        <authorList>
            <person name="Sun L."/>
        </authorList>
    </citation>
    <scope>NUCLEOTIDE SEQUENCE [LARGE SCALE GENOMIC DNA]</scope>
    <source>
        <strain evidence="1 2">SM1705</strain>
    </source>
</reference>
<dbReference type="RefSeq" id="WP_116390996.1">
    <property type="nucleotide sequence ID" value="NZ_QUQO01000001.1"/>
</dbReference>